<name>B4J7H4_DROGR</name>
<dbReference type="InParanoid" id="B4J7H4"/>
<protein>
    <submittedName>
        <fullName evidence="1">GH21246</fullName>
    </submittedName>
</protein>
<dbReference type="OrthoDB" id="7847901at2759"/>
<evidence type="ECO:0000313" key="1">
    <source>
        <dbReference type="EMBL" id="EDW01098.1"/>
    </source>
</evidence>
<dbReference type="HOGENOM" id="CLU_2778514_0_0_1"/>
<organism evidence="2">
    <name type="scientific">Drosophila grimshawi</name>
    <name type="common">Hawaiian fruit fly</name>
    <name type="synonym">Idiomyia grimshawi</name>
    <dbReference type="NCBI Taxonomy" id="7222"/>
    <lineage>
        <taxon>Eukaryota</taxon>
        <taxon>Metazoa</taxon>
        <taxon>Ecdysozoa</taxon>
        <taxon>Arthropoda</taxon>
        <taxon>Hexapoda</taxon>
        <taxon>Insecta</taxon>
        <taxon>Pterygota</taxon>
        <taxon>Neoptera</taxon>
        <taxon>Endopterygota</taxon>
        <taxon>Diptera</taxon>
        <taxon>Brachycera</taxon>
        <taxon>Muscomorpha</taxon>
        <taxon>Ephydroidea</taxon>
        <taxon>Drosophilidae</taxon>
        <taxon>Drosophila</taxon>
        <taxon>Hawaiian Drosophila</taxon>
    </lineage>
</organism>
<reference evidence="1 2" key="1">
    <citation type="journal article" date="2007" name="Nature">
        <title>Evolution of genes and genomes on the Drosophila phylogeny.</title>
        <authorList>
            <consortium name="Drosophila 12 Genomes Consortium"/>
            <person name="Clark A.G."/>
            <person name="Eisen M.B."/>
            <person name="Smith D.R."/>
            <person name="Bergman C.M."/>
            <person name="Oliver B."/>
            <person name="Markow T.A."/>
            <person name="Kaufman T.C."/>
            <person name="Kellis M."/>
            <person name="Gelbart W."/>
            <person name="Iyer V.N."/>
            <person name="Pollard D.A."/>
            <person name="Sackton T.B."/>
            <person name="Larracuente A.M."/>
            <person name="Singh N.D."/>
            <person name="Abad J.P."/>
            <person name="Abt D.N."/>
            <person name="Adryan B."/>
            <person name="Aguade M."/>
            <person name="Akashi H."/>
            <person name="Anderson W.W."/>
            <person name="Aquadro C.F."/>
            <person name="Ardell D.H."/>
            <person name="Arguello R."/>
            <person name="Artieri C.G."/>
            <person name="Barbash D.A."/>
            <person name="Barker D."/>
            <person name="Barsanti P."/>
            <person name="Batterham P."/>
            <person name="Batzoglou S."/>
            <person name="Begun D."/>
            <person name="Bhutkar A."/>
            <person name="Blanco E."/>
            <person name="Bosak S.A."/>
            <person name="Bradley R.K."/>
            <person name="Brand A.D."/>
            <person name="Brent M.R."/>
            <person name="Brooks A.N."/>
            <person name="Brown R.H."/>
            <person name="Butlin R.K."/>
            <person name="Caggese C."/>
            <person name="Calvi B.R."/>
            <person name="Bernardo de Carvalho A."/>
            <person name="Caspi A."/>
            <person name="Castrezana S."/>
            <person name="Celniker S.E."/>
            <person name="Chang J.L."/>
            <person name="Chapple C."/>
            <person name="Chatterji S."/>
            <person name="Chinwalla A."/>
            <person name="Civetta A."/>
            <person name="Clifton S.W."/>
            <person name="Comeron J.M."/>
            <person name="Costello J.C."/>
            <person name="Coyne J.A."/>
            <person name="Daub J."/>
            <person name="David R.G."/>
            <person name="Delcher A.L."/>
            <person name="Delehaunty K."/>
            <person name="Do C.B."/>
            <person name="Ebling H."/>
            <person name="Edwards K."/>
            <person name="Eickbush T."/>
            <person name="Evans J.D."/>
            <person name="Filipski A."/>
            <person name="Findeiss S."/>
            <person name="Freyhult E."/>
            <person name="Fulton L."/>
            <person name="Fulton R."/>
            <person name="Garcia A.C."/>
            <person name="Gardiner A."/>
            <person name="Garfield D.A."/>
            <person name="Garvin B.E."/>
            <person name="Gibson G."/>
            <person name="Gilbert D."/>
            <person name="Gnerre S."/>
            <person name="Godfrey J."/>
            <person name="Good R."/>
            <person name="Gotea V."/>
            <person name="Gravely B."/>
            <person name="Greenberg A.J."/>
            <person name="Griffiths-Jones S."/>
            <person name="Gross S."/>
            <person name="Guigo R."/>
            <person name="Gustafson E.A."/>
            <person name="Haerty W."/>
            <person name="Hahn M.W."/>
            <person name="Halligan D.L."/>
            <person name="Halpern A.L."/>
            <person name="Halter G.M."/>
            <person name="Han M.V."/>
            <person name="Heger A."/>
            <person name="Hillier L."/>
            <person name="Hinrichs A.S."/>
            <person name="Holmes I."/>
            <person name="Hoskins R.A."/>
            <person name="Hubisz M.J."/>
            <person name="Hultmark D."/>
            <person name="Huntley M.A."/>
            <person name="Jaffe D.B."/>
            <person name="Jagadeeshan S."/>
            <person name="Jeck W.R."/>
            <person name="Johnson J."/>
            <person name="Jones C.D."/>
            <person name="Jordan W.C."/>
            <person name="Karpen G.H."/>
            <person name="Kataoka E."/>
            <person name="Keightley P.D."/>
            <person name="Kheradpour P."/>
            <person name="Kirkness E.F."/>
            <person name="Koerich L.B."/>
            <person name="Kristiansen K."/>
            <person name="Kudrna D."/>
            <person name="Kulathinal R.J."/>
            <person name="Kumar S."/>
            <person name="Kwok R."/>
            <person name="Lander E."/>
            <person name="Langley C.H."/>
            <person name="Lapoint R."/>
            <person name="Lazzaro B.P."/>
            <person name="Lee S.J."/>
            <person name="Levesque L."/>
            <person name="Li R."/>
            <person name="Lin C.F."/>
            <person name="Lin M.F."/>
            <person name="Lindblad-Toh K."/>
            <person name="Llopart A."/>
            <person name="Long M."/>
            <person name="Low L."/>
            <person name="Lozovsky E."/>
            <person name="Lu J."/>
            <person name="Luo M."/>
            <person name="Machado C.A."/>
            <person name="Makalowski W."/>
            <person name="Marzo M."/>
            <person name="Matsuda M."/>
            <person name="Matzkin L."/>
            <person name="McAllister B."/>
            <person name="McBride C.S."/>
            <person name="McKernan B."/>
            <person name="McKernan K."/>
            <person name="Mendez-Lago M."/>
            <person name="Minx P."/>
            <person name="Mollenhauer M.U."/>
            <person name="Montooth K."/>
            <person name="Mount S.M."/>
            <person name="Mu X."/>
            <person name="Myers E."/>
            <person name="Negre B."/>
            <person name="Newfeld S."/>
            <person name="Nielsen R."/>
            <person name="Noor M.A."/>
            <person name="O'Grady P."/>
            <person name="Pachter L."/>
            <person name="Papaceit M."/>
            <person name="Parisi M.J."/>
            <person name="Parisi M."/>
            <person name="Parts L."/>
            <person name="Pedersen J.S."/>
            <person name="Pesole G."/>
            <person name="Phillippy A.M."/>
            <person name="Ponting C.P."/>
            <person name="Pop M."/>
            <person name="Porcelli D."/>
            <person name="Powell J.R."/>
            <person name="Prohaska S."/>
            <person name="Pruitt K."/>
            <person name="Puig M."/>
            <person name="Quesneville H."/>
            <person name="Ram K.R."/>
            <person name="Rand D."/>
            <person name="Rasmussen M.D."/>
            <person name="Reed L.K."/>
            <person name="Reenan R."/>
            <person name="Reily A."/>
            <person name="Remington K.A."/>
            <person name="Rieger T.T."/>
            <person name="Ritchie M.G."/>
            <person name="Robin C."/>
            <person name="Rogers Y.H."/>
            <person name="Rohde C."/>
            <person name="Rozas J."/>
            <person name="Rubenfield M.J."/>
            <person name="Ruiz A."/>
            <person name="Russo S."/>
            <person name="Salzberg S.L."/>
            <person name="Sanchez-Gracia A."/>
            <person name="Saranga D.J."/>
            <person name="Sato H."/>
            <person name="Schaeffer S.W."/>
            <person name="Schatz M.C."/>
            <person name="Schlenke T."/>
            <person name="Schwartz R."/>
            <person name="Segarra C."/>
            <person name="Singh R.S."/>
            <person name="Sirot L."/>
            <person name="Sirota M."/>
            <person name="Sisneros N.B."/>
            <person name="Smith C.D."/>
            <person name="Smith T.F."/>
            <person name="Spieth J."/>
            <person name="Stage D.E."/>
            <person name="Stark A."/>
            <person name="Stephan W."/>
            <person name="Strausberg R.L."/>
            <person name="Strempel S."/>
            <person name="Sturgill D."/>
            <person name="Sutton G."/>
            <person name="Sutton G.G."/>
            <person name="Tao W."/>
            <person name="Teichmann S."/>
            <person name="Tobari Y.N."/>
            <person name="Tomimura Y."/>
            <person name="Tsolas J.M."/>
            <person name="Valente V.L."/>
            <person name="Venter E."/>
            <person name="Venter J.C."/>
            <person name="Vicario S."/>
            <person name="Vieira F.G."/>
            <person name="Vilella A.J."/>
            <person name="Villasante A."/>
            <person name="Walenz B."/>
            <person name="Wang J."/>
            <person name="Wasserman M."/>
            <person name="Watts T."/>
            <person name="Wilson D."/>
            <person name="Wilson R.K."/>
            <person name="Wing R.A."/>
            <person name="Wolfner M.F."/>
            <person name="Wong A."/>
            <person name="Wong G.K."/>
            <person name="Wu C.I."/>
            <person name="Wu G."/>
            <person name="Yamamoto D."/>
            <person name="Yang H.P."/>
            <person name="Yang S.P."/>
            <person name="Yorke J.A."/>
            <person name="Yoshida K."/>
            <person name="Zdobnov E."/>
            <person name="Zhang P."/>
            <person name="Zhang Y."/>
            <person name="Zimin A.V."/>
            <person name="Baldwin J."/>
            <person name="Abdouelleil A."/>
            <person name="Abdulkadir J."/>
            <person name="Abebe A."/>
            <person name="Abera B."/>
            <person name="Abreu J."/>
            <person name="Acer S.C."/>
            <person name="Aftuck L."/>
            <person name="Alexander A."/>
            <person name="An P."/>
            <person name="Anderson E."/>
            <person name="Anderson S."/>
            <person name="Arachi H."/>
            <person name="Azer M."/>
            <person name="Bachantsang P."/>
            <person name="Barry A."/>
            <person name="Bayul T."/>
            <person name="Berlin A."/>
            <person name="Bessette D."/>
            <person name="Bloom T."/>
            <person name="Blye J."/>
            <person name="Boguslavskiy L."/>
            <person name="Bonnet C."/>
            <person name="Boukhgalter B."/>
            <person name="Bourzgui I."/>
            <person name="Brown A."/>
            <person name="Cahill P."/>
            <person name="Channer S."/>
            <person name="Cheshatsang Y."/>
            <person name="Chuda L."/>
            <person name="Citroen M."/>
            <person name="Collymore A."/>
            <person name="Cooke P."/>
            <person name="Costello M."/>
            <person name="D'Aco K."/>
            <person name="Daza R."/>
            <person name="De Haan G."/>
            <person name="DeGray S."/>
            <person name="DeMaso C."/>
            <person name="Dhargay N."/>
            <person name="Dooley K."/>
            <person name="Dooley E."/>
            <person name="Doricent M."/>
            <person name="Dorje P."/>
            <person name="Dorjee K."/>
            <person name="Dupes A."/>
            <person name="Elong R."/>
            <person name="Falk J."/>
            <person name="Farina A."/>
            <person name="Faro S."/>
            <person name="Ferguson D."/>
            <person name="Fisher S."/>
            <person name="Foley C.D."/>
            <person name="Franke A."/>
            <person name="Friedrich D."/>
            <person name="Gadbois L."/>
            <person name="Gearin G."/>
            <person name="Gearin C.R."/>
            <person name="Giannoukos G."/>
            <person name="Goode T."/>
            <person name="Graham J."/>
            <person name="Grandbois E."/>
            <person name="Grewal S."/>
            <person name="Gyaltsen K."/>
            <person name="Hafez N."/>
            <person name="Hagos B."/>
            <person name="Hall J."/>
            <person name="Henson C."/>
            <person name="Hollinger A."/>
            <person name="Honan T."/>
            <person name="Huard M.D."/>
            <person name="Hughes L."/>
            <person name="Hurhula B."/>
            <person name="Husby M.E."/>
            <person name="Kamat A."/>
            <person name="Kanga B."/>
            <person name="Kashin S."/>
            <person name="Khazanovich D."/>
            <person name="Kisner P."/>
            <person name="Lance K."/>
            <person name="Lara M."/>
            <person name="Lee W."/>
            <person name="Lennon N."/>
            <person name="Letendre F."/>
            <person name="LeVine R."/>
            <person name="Lipovsky A."/>
            <person name="Liu X."/>
            <person name="Liu J."/>
            <person name="Liu S."/>
            <person name="Lokyitsang T."/>
            <person name="Lokyitsang Y."/>
            <person name="Lubonja R."/>
            <person name="Lui A."/>
            <person name="MacDonald P."/>
            <person name="Magnisalis V."/>
            <person name="Maru K."/>
            <person name="Matthews C."/>
            <person name="McCusker W."/>
            <person name="McDonough S."/>
            <person name="Mehta T."/>
            <person name="Meldrim J."/>
            <person name="Meneus L."/>
            <person name="Mihai O."/>
            <person name="Mihalev A."/>
            <person name="Mihova T."/>
            <person name="Mittelman R."/>
            <person name="Mlenga V."/>
            <person name="Montmayeur A."/>
            <person name="Mulrain L."/>
            <person name="Navidi A."/>
            <person name="Naylor J."/>
            <person name="Negash T."/>
            <person name="Nguyen T."/>
            <person name="Nguyen N."/>
            <person name="Nicol R."/>
            <person name="Norbu C."/>
            <person name="Norbu N."/>
            <person name="Novod N."/>
            <person name="O'Neill B."/>
            <person name="Osman S."/>
            <person name="Markiewicz E."/>
            <person name="Oyono O.L."/>
            <person name="Patti C."/>
            <person name="Phunkhang P."/>
            <person name="Pierre F."/>
            <person name="Priest M."/>
            <person name="Raghuraman S."/>
            <person name="Rege F."/>
            <person name="Reyes R."/>
            <person name="Rise C."/>
            <person name="Rogov P."/>
            <person name="Ross K."/>
            <person name="Ryan E."/>
            <person name="Settipalli S."/>
            <person name="Shea T."/>
            <person name="Sherpa N."/>
            <person name="Shi L."/>
            <person name="Shih D."/>
            <person name="Sparrow T."/>
            <person name="Spaulding J."/>
            <person name="Stalker J."/>
            <person name="Stange-Thomann N."/>
            <person name="Stavropoulos S."/>
            <person name="Stone C."/>
            <person name="Strader C."/>
            <person name="Tesfaye S."/>
            <person name="Thomson T."/>
            <person name="Thoulutsang Y."/>
            <person name="Thoulutsang D."/>
            <person name="Topham K."/>
            <person name="Topping I."/>
            <person name="Tsamla T."/>
            <person name="Vassiliev H."/>
            <person name="Vo A."/>
            <person name="Wangchuk T."/>
            <person name="Wangdi T."/>
            <person name="Weiand M."/>
            <person name="Wilkinson J."/>
            <person name="Wilson A."/>
            <person name="Yadav S."/>
            <person name="Young G."/>
            <person name="Yu Q."/>
            <person name="Zembek L."/>
            <person name="Zhong D."/>
            <person name="Zimmer A."/>
            <person name="Zwirko Z."/>
            <person name="Jaffe D.B."/>
            <person name="Alvarez P."/>
            <person name="Brockman W."/>
            <person name="Butler J."/>
            <person name="Chin C."/>
            <person name="Gnerre S."/>
            <person name="Grabherr M."/>
            <person name="Kleber M."/>
            <person name="Mauceli E."/>
            <person name="MacCallum I."/>
        </authorList>
    </citation>
    <scope>NUCLEOTIDE SEQUENCE [LARGE SCALE GENOMIC DNA]</scope>
    <source>
        <strain evidence="2">Tucson 15287-2541.00</strain>
    </source>
</reference>
<dbReference type="KEGG" id="dgr:6561131"/>
<gene>
    <name evidence="1" type="primary">Dgri\GH21246</name>
    <name evidence="1" type="ORF">Dgri_GH21246</name>
</gene>
<keyword evidence="2" id="KW-1185">Reference proteome</keyword>
<dbReference type="AlphaFoldDB" id="B4J7H4"/>
<sequence length="69" mass="7641">MTSDKDVGSDSVISQLDEAYMNTRSGPEFAEDVHELESRCVITQSCKSNGPICPPMTSCMRVTRNSYFS</sequence>
<dbReference type="Proteomes" id="UP000001070">
    <property type="component" value="Unassembled WGS sequence"/>
</dbReference>
<proteinExistence type="predicted"/>
<dbReference type="EMBL" id="CH916367">
    <property type="protein sequence ID" value="EDW01098.1"/>
    <property type="molecule type" value="Genomic_DNA"/>
</dbReference>
<accession>B4J7H4</accession>
<evidence type="ECO:0000313" key="2">
    <source>
        <dbReference type="Proteomes" id="UP000001070"/>
    </source>
</evidence>